<keyword evidence="5" id="KW-0472">Membrane</keyword>
<dbReference type="Pfam" id="PF00296">
    <property type="entry name" value="Bac_luciferase"/>
    <property type="match status" value="1"/>
</dbReference>
<keyword evidence="5" id="KW-0812">Transmembrane</keyword>
<evidence type="ECO:0000256" key="2">
    <source>
        <dbReference type="ARBA" id="ARBA00022643"/>
    </source>
</evidence>
<sequence>MDIGVSFPTTNIGHDSGAVREFVQVAEDLGYDHLRILDHVVGANPEKHPEVPQFYYTHESVIREPFTLMAYIAGFTKTIGLVTGIIILPQRQTVLVAKQAAEVDVLSDGRLRMGVGVGWNPVEFVALGEDFTTRGRRIEEQIEVLRLLWTDNPIDYHGKWHDIVAAGINPLPIQRPIPIWMGAGAPGQPTGPNVALERVGRLADGYFPLCEAGETAKKLIDTVKGYAQKAGRNPDDLKIEGRIDLMGSPEEWKTAVIEWERLGADAVSIGTTRGPFNTPSEHIDAIKTFKEIL</sequence>
<dbReference type="NCBIfam" id="TIGR03619">
    <property type="entry name" value="F420_Rv2161c"/>
    <property type="match status" value="1"/>
</dbReference>
<dbReference type="InterPro" id="IPR019921">
    <property type="entry name" value="Lucif-like_OxRdtase_Rv2161c"/>
</dbReference>
<dbReference type="GO" id="GO:0046306">
    <property type="term" value="P:alkanesulfonate catabolic process"/>
    <property type="evidence" value="ECO:0007669"/>
    <property type="project" value="TreeGrafter"/>
</dbReference>
<evidence type="ECO:0000256" key="1">
    <source>
        <dbReference type="ARBA" id="ARBA00022630"/>
    </source>
</evidence>
<accession>A0A381UH67</accession>
<evidence type="ECO:0000313" key="7">
    <source>
        <dbReference type="EMBL" id="SVA27536.1"/>
    </source>
</evidence>
<dbReference type="PANTHER" id="PTHR42847:SF4">
    <property type="entry name" value="ALKANESULFONATE MONOOXYGENASE-RELATED"/>
    <property type="match status" value="1"/>
</dbReference>
<keyword evidence="2" id="KW-0288">FMN</keyword>
<feature type="transmembrane region" description="Helical" evidence="5">
    <location>
        <begin position="68"/>
        <end position="88"/>
    </location>
</feature>
<protein>
    <recommendedName>
        <fullName evidence="6">Luciferase-like domain-containing protein</fullName>
    </recommendedName>
</protein>
<evidence type="ECO:0000256" key="3">
    <source>
        <dbReference type="ARBA" id="ARBA00023002"/>
    </source>
</evidence>
<evidence type="ECO:0000256" key="4">
    <source>
        <dbReference type="ARBA" id="ARBA00023033"/>
    </source>
</evidence>
<evidence type="ECO:0000259" key="6">
    <source>
        <dbReference type="Pfam" id="PF00296"/>
    </source>
</evidence>
<keyword evidence="3" id="KW-0560">Oxidoreductase</keyword>
<keyword evidence="4" id="KW-0503">Monooxygenase</keyword>
<name>A0A381UH67_9ZZZZ</name>
<dbReference type="SUPFAM" id="SSF51679">
    <property type="entry name" value="Bacterial luciferase-like"/>
    <property type="match status" value="1"/>
</dbReference>
<keyword evidence="1" id="KW-0285">Flavoprotein</keyword>
<dbReference type="PANTHER" id="PTHR42847">
    <property type="entry name" value="ALKANESULFONATE MONOOXYGENASE"/>
    <property type="match status" value="1"/>
</dbReference>
<dbReference type="InterPro" id="IPR036661">
    <property type="entry name" value="Luciferase-like_sf"/>
</dbReference>
<dbReference type="AlphaFoldDB" id="A0A381UH67"/>
<dbReference type="Gene3D" id="3.20.20.30">
    <property type="entry name" value="Luciferase-like domain"/>
    <property type="match status" value="1"/>
</dbReference>
<dbReference type="InterPro" id="IPR050172">
    <property type="entry name" value="SsuD_RutA_monooxygenase"/>
</dbReference>
<proteinExistence type="predicted"/>
<dbReference type="InterPro" id="IPR011251">
    <property type="entry name" value="Luciferase-like_dom"/>
</dbReference>
<evidence type="ECO:0000256" key="5">
    <source>
        <dbReference type="SAM" id="Phobius"/>
    </source>
</evidence>
<dbReference type="EMBL" id="UINC01006439">
    <property type="protein sequence ID" value="SVA27536.1"/>
    <property type="molecule type" value="Genomic_DNA"/>
</dbReference>
<keyword evidence="5" id="KW-1133">Transmembrane helix</keyword>
<feature type="domain" description="Luciferase-like" evidence="6">
    <location>
        <begin position="1"/>
        <end position="239"/>
    </location>
</feature>
<reference evidence="7" key="1">
    <citation type="submission" date="2018-05" db="EMBL/GenBank/DDBJ databases">
        <authorList>
            <person name="Lanie J.A."/>
            <person name="Ng W.-L."/>
            <person name="Kazmierczak K.M."/>
            <person name="Andrzejewski T.M."/>
            <person name="Davidsen T.M."/>
            <person name="Wayne K.J."/>
            <person name="Tettelin H."/>
            <person name="Glass J.I."/>
            <person name="Rusch D."/>
            <person name="Podicherti R."/>
            <person name="Tsui H.-C.T."/>
            <person name="Winkler M.E."/>
        </authorList>
    </citation>
    <scope>NUCLEOTIDE SEQUENCE</scope>
</reference>
<gene>
    <name evidence="7" type="ORF">METZ01_LOCUS80390</name>
</gene>
<dbReference type="GO" id="GO:0008726">
    <property type="term" value="F:alkanesulfonate monooxygenase activity"/>
    <property type="evidence" value="ECO:0007669"/>
    <property type="project" value="TreeGrafter"/>
</dbReference>
<organism evidence="7">
    <name type="scientific">marine metagenome</name>
    <dbReference type="NCBI Taxonomy" id="408172"/>
    <lineage>
        <taxon>unclassified sequences</taxon>
        <taxon>metagenomes</taxon>
        <taxon>ecological metagenomes</taxon>
    </lineage>
</organism>